<accession>A0A8X6J0R3</accession>
<dbReference type="Proteomes" id="UP000887116">
    <property type="component" value="Unassembled WGS sequence"/>
</dbReference>
<comment type="caution">
    <text evidence="1">The sequence shown here is derived from an EMBL/GenBank/DDBJ whole genome shotgun (WGS) entry which is preliminary data.</text>
</comment>
<evidence type="ECO:0000313" key="2">
    <source>
        <dbReference type="Proteomes" id="UP000887116"/>
    </source>
</evidence>
<name>A0A8X6J0R3_TRICU</name>
<reference evidence="1" key="1">
    <citation type="submission" date="2020-07" db="EMBL/GenBank/DDBJ databases">
        <title>Multicomponent nature underlies the extraordinary mechanical properties of spider dragline silk.</title>
        <authorList>
            <person name="Kono N."/>
            <person name="Nakamura H."/>
            <person name="Mori M."/>
            <person name="Yoshida Y."/>
            <person name="Ohtoshi R."/>
            <person name="Malay A.D."/>
            <person name="Moran D.A.P."/>
            <person name="Tomita M."/>
            <person name="Numata K."/>
            <person name="Arakawa K."/>
        </authorList>
    </citation>
    <scope>NUCLEOTIDE SEQUENCE</scope>
</reference>
<proteinExistence type="predicted"/>
<protein>
    <submittedName>
        <fullName evidence="1">Uncharacterized protein</fullName>
    </submittedName>
</protein>
<keyword evidence="2" id="KW-1185">Reference proteome</keyword>
<organism evidence="1 2">
    <name type="scientific">Trichonephila clavata</name>
    <name type="common">Joro spider</name>
    <name type="synonym">Nephila clavata</name>
    <dbReference type="NCBI Taxonomy" id="2740835"/>
    <lineage>
        <taxon>Eukaryota</taxon>
        <taxon>Metazoa</taxon>
        <taxon>Ecdysozoa</taxon>
        <taxon>Arthropoda</taxon>
        <taxon>Chelicerata</taxon>
        <taxon>Arachnida</taxon>
        <taxon>Araneae</taxon>
        <taxon>Araneomorphae</taxon>
        <taxon>Entelegynae</taxon>
        <taxon>Araneoidea</taxon>
        <taxon>Nephilidae</taxon>
        <taxon>Trichonephila</taxon>
    </lineage>
</organism>
<dbReference type="EMBL" id="BMAO01039542">
    <property type="protein sequence ID" value="GFR32134.1"/>
    <property type="molecule type" value="Genomic_DNA"/>
</dbReference>
<evidence type="ECO:0000313" key="1">
    <source>
        <dbReference type="EMBL" id="GFR32134.1"/>
    </source>
</evidence>
<dbReference type="AlphaFoldDB" id="A0A8X6J0R3"/>
<sequence>MFSIELFVSSLTCAFSLKTESSANVIFARPFRSNTSDVNSGQNYPNAHLVFVTESNRGVLSSTPFPELRTMDGDSPRNEV</sequence>
<gene>
    <name evidence="1" type="ORF">TNCT_499191</name>
</gene>